<dbReference type="GO" id="GO:0003700">
    <property type="term" value="F:DNA-binding transcription factor activity"/>
    <property type="evidence" value="ECO:0007669"/>
    <property type="project" value="InterPro"/>
</dbReference>
<sequence>MDSVNKKEEALEALQHLITEREAAEKKRRINKASQEEALVSGYTLTQLHIIAAIKEKGLANNTSLSESLKLSKPAITKAVRKLLQHNILVKIQQEDNKKEVYYLLTKSGEELALLHDQLHEQARNRYLSILDNFNTDELEIIIKFLNTITENIKQN</sequence>
<dbReference type="InterPro" id="IPR036390">
    <property type="entry name" value="WH_DNA-bd_sf"/>
</dbReference>
<dbReference type="Gene3D" id="6.10.140.1680">
    <property type="match status" value="1"/>
</dbReference>
<evidence type="ECO:0000259" key="5">
    <source>
        <dbReference type="PROSITE" id="PS50995"/>
    </source>
</evidence>
<dbReference type="SUPFAM" id="SSF46785">
    <property type="entry name" value="Winged helix' DNA-binding domain"/>
    <property type="match status" value="1"/>
</dbReference>
<dbReference type="RefSeq" id="WP_126295082.1">
    <property type="nucleotide sequence ID" value="NZ_CP155468.1"/>
</dbReference>
<keyword evidence="3" id="KW-0804">Transcription</keyword>
<feature type="domain" description="HTH marR-type" evidence="5">
    <location>
        <begin position="7"/>
        <end position="151"/>
    </location>
</feature>
<gene>
    <name evidence="6" type="ORF">EKG35_13535</name>
</gene>
<dbReference type="GO" id="GO:0003677">
    <property type="term" value="F:DNA binding"/>
    <property type="evidence" value="ECO:0007669"/>
    <property type="project" value="UniProtKB-KW"/>
</dbReference>
<dbReference type="InterPro" id="IPR000835">
    <property type="entry name" value="HTH_MarR-typ"/>
</dbReference>
<comment type="caution">
    <text evidence="6">The sequence shown here is derived from an EMBL/GenBank/DDBJ whole genome shotgun (WGS) entry which is preliminary data.</text>
</comment>
<name>A0A3S0HH27_9BACI</name>
<reference evidence="6 7" key="1">
    <citation type="submission" date="2018-12" db="EMBL/GenBank/DDBJ databases">
        <authorList>
            <person name="Yu L."/>
        </authorList>
    </citation>
    <scope>NUCLEOTIDE SEQUENCE [LARGE SCALE GENOMIC DNA]</scope>
    <source>
        <strain evidence="6 7">S5H2222</strain>
    </source>
</reference>
<keyword evidence="2" id="KW-0238">DNA-binding</keyword>
<evidence type="ECO:0000256" key="4">
    <source>
        <dbReference type="SAM" id="Coils"/>
    </source>
</evidence>
<dbReference type="InterPro" id="IPR052067">
    <property type="entry name" value="Metal_resp_HTH_trans_reg"/>
</dbReference>
<proteinExistence type="predicted"/>
<keyword evidence="1" id="KW-0805">Transcription regulation</keyword>
<dbReference type="Pfam" id="PF01047">
    <property type="entry name" value="MarR"/>
    <property type="match status" value="1"/>
</dbReference>
<keyword evidence="7" id="KW-1185">Reference proteome</keyword>
<protein>
    <submittedName>
        <fullName evidence="6">MarR family transcriptional regulator</fullName>
    </submittedName>
</protein>
<dbReference type="PANTHER" id="PTHR35790:SF4">
    <property type="entry name" value="HTH-TYPE TRANSCRIPTIONAL REGULATOR PCHR"/>
    <property type="match status" value="1"/>
</dbReference>
<dbReference type="PROSITE" id="PS50995">
    <property type="entry name" value="HTH_MARR_2"/>
    <property type="match status" value="1"/>
</dbReference>
<dbReference type="Proteomes" id="UP000276349">
    <property type="component" value="Unassembled WGS sequence"/>
</dbReference>
<evidence type="ECO:0000313" key="6">
    <source>
        <dbReference type="EMBL" id="RTQ91463.1"/>
    </source>
</evidence>
<evidence type="ECO:0000313" key="7">
    <source>
        <dbReference type="Proteomes" id="UP000276349"/>
    </source>
</evidence>
<evidence type="ECO:0000256" key="1">
    <source>
        <dbReference type="ARBA" id="ARBA00023015"/>
    </source>
</evidence>
<keyword evidence="4" id="KW-0175">Coiled coil</keyword>
<dbReference type="OrthoDB" id="5358347at2"/>
<dbReference type="Gene3D" id="1.10.10.10">
    <property type="entry name" value="Winged helix-like DNA-binding domain superfamily/Winged helix DNA-binding domain"/>
    <property type="match status" value="1"/>
</dbReference>
<feature type="coiled-coil region" evidence="4">
    <location>
        <begin position="4"/>
        <end position="36"/>
    </location>
</feature>
<dbReference type="SMART" id="SM00347">
    <property type="entry name" value="HTH_MARR"/>
    <property type="match status" value="1"/>
</dbReference>
<dbReference type="PANTHER" id="PTHR35790">
    <property type="entry name" value="HTH-TYPE TRANSCRIPTIONAL REGULATOR PCHR"/>
    <property type="match status" value="1"/>
</dbReference>
<dbReference type="AlphaFoldDB" id="A0A3S0HH27"/>
<accession>A0A3S0HH27</accession>
<organism evidence="6 7">
    <name type="scientific">Lysinibacillus telephonicus</name>
    <dbReference type="NCBI Taxonomy" id="1714840"/>
    <lineage>
        <taxon>Bacteria</taxon>
        <taxon>Bacillati</taxon>
        <taxon>Bacillota</taxon>
        <taxon>Bacilli</taxon>
        <taxon>Bacillales</taxon>
        <taxon>Bacillaceae</taxon>
        <taxon>Lysinibacillus</taxon>
    </lineage>
</organism>
<evidence type="ECO:0000256" key="2">
    <source>
        <dbReference type="ARBA" id="ARBA00023125"/>
    </source>
</evidence>
<dbReference type="InterPro" id="IPR036388">
    <property type="entry name" value="WH-like_DNA-bd_sf"/>
</dbReference>
<evidence type="ECO:0000256" key="3">
    <source>
        <dbReference type="ARBA" id="ARBA00023163"/>
    </source>
</evidence>
<dbReference type="EMBL" id="RXNR01000040">
    <property type="protein sequence ID" value="RTQ91463.1"/>
    <property type="molecule type" value="Genomic_DNA"/>
</dbReference>